<feature type="transmembrane region" description="Helical" evidence="7">
    <location>
        <begin position="160"/>
        <end position="175"/>
    </location>
</feature>
<proteinExistence type="inferred from homology"/>
<evidence type="ECO:0000259" key="8">
    <source>
        <dbReference type="Pfam" id="PF01757"/>
    </source>
</evidence>
<feature type="domain" description="Acyltransferase 3" evidence="8">
    <location>
        <begin position="11"/>
        <end position="335"/>
    </location>
</feature>
<organism evidence="9 10">
    <name type="scientific">Halobacillus salinarum</name>
    <dbReference type="NCBI Taxonomy" id="2932257"/>
    <lineage>
        <taxon>Bacteria</taxon>
        <taxon>Bacillati</taxon>
        <taxon>Bacillota</taxon>
        <taxon>Bacilli</taxon>
        <taxon>Bacillales</taxon>
        <taxon>Bacillaceae</taxon>
        <taxon>Halobacillus</taxon>
    </lineage>
</organism>
<comment type="subcellular location">
    <subcellularLocation>
        <location evidence="1">Cell membrane</location>
        <topology evidence="1">Multi-pass membrane protein</topology>
    </subcellularLocation>
</comment>
<dbReference type="RefSeq" id="WP_244712515.1">
    <property type="nucleotide sequence ID" value="NZ_CP095073.1"/>
</dbReference>
<comment type="similarity">
    <text evidence="2">Belongs to the acyltransferase 3 family.</text>
</comment>
<sequence>MAKQRITSVYFLRLIAMLCVVLVHVTGIYYSVLDMGTGAFQKYHFFNRIIRIEAGIFIMITGLVFFYNYYPKKFTASLLKDYFRKRVFFIVVPYIVWALFYELYAHYTGGRSLTIFGVLERILKGESYYQLHFIFLIVQFYIFLPLFVYLTQKFSLFKKYFWLFGILIEVGYFYLNSTYGFTNMVVFLKSFGTFSLGGWLGIYYLEQREKVYNKTIYPLGILTLIAGTLTALYYYYVYTMGEIKVDWDYYKLLNVSYLMLGGYFFFRITEILSRKLPKLPNEIVKNVALYSFGFYLVHPFILKEVGRWIPIHNNYWFHLEVFVKYIVVVVFCYLFIFTIHKFAPKVASLLFGKLPQKAVFLYERKEEAAEEKKQARA</sequence>
<evidence type="ECO:0000256" key="1">
    <source>
        <dbReference type="ARBA" id="ARBA00004651"/>
    </source>
</evidence>
<dbReference type="EMBL" id="CP095073">
    <property type="protein sequence ID" value="UOQ45693.1"/>
    <property type="molecule type" value="Genomic_DNA"/>
</dbReference>
<keyword evidence="4 7" id="KW-0812">Transmembrane</keyword>
<keyword evidence="9" id="KW-0808">Transferase</keyword>
<dbReference type="GO" id="GO:0016746">
    <property type="term" value="F:acyltransferase activity"/>
    <property type="evidence" value="ECO:0007669"/>
    <property type="project" value="UniProtKB-KW"/>
</dbReference>
<accession>A0ABY4EPA1</accession>
<keyword evidence="9" id="KW-0012">Acyltransferase</keyword>
<feature type="transmembrane region" description="Helical" evidence="7">
    <location>
        <begin position="216"/>
        <end position="237"/>
    </location>
</feature>
<keyword evidence="6 7" id="KW-0472">Membrane</keyword>
<evidence type="ECO:0000313" key="10">
    <source>
        <dbReference type="Proteomes" id="UP000831787"/>
    </source>
</evidence>
<feature type="transmembrane region" description="Helical" evidence="7">
    <location>
        <begin position="181"/>
        <end position="204"/>
    </location>
</feature>
<evidence type="ECO:0000256" key="5">
    <source>
        <dbReference type="ARBA" id="ARBA00022989"/>
    </source>
</evidence>
<feature type="transmembrane region" description="Helical" evidence="7">
    <location>
        <begin position="45"/>
        <end position="67"/>
    </location>
</feature>
<evidence type="ECO:0000256" key="3">
    <source>
        <dbReference type="ARBA" id="ARBA00022475"/>
    </source>
</evidence>
<evidence type="ECO:0000313" key="9">
    <source>
        <dbReference type="EMBL" id="UOQ45693.1"/>
    </source>
</evidence>
<reference evidence="9 10" key="1">
    <citation type="submission" date="2022-04" db="EMBL/GenBank/DDBJ databases">
        <title>Halobacillus sp. isolated from saltern.</title>
        <authorList>
            <person name="Won M."/>
            <person name="Lee C.-M."/>
            <person name="Woen H.-Y."/>
            <person name="Kwon S.-W."/>
        </authorList>
    </citation>
    <scope>NUCLEOTIDE SEQUENCE [LARGE SCALE GENOMIC DNA]</scope>
    <source>
        <strain evidence="9 10">SSBR10-3</strain>
    </source>
</reference>
<evidence type="ECO:0000256" key="7">
    <source>
        <dbReference type="SAM" id="Phobius"/>
    </source>
</evidence>
<dbReference type="PANTHER" id="PTHR40074">
    <property type="entry name" value="O-ACETYLTRANSFERASE WECH"/>
    <property type="match status" value="1"/>
</dbReference>
<evidence type="ECO:0000256" key="2">
    <source>
        <dbReference type="ARBA" id="ARBA00007400"/>
    </source>
</evidence>
<feature type="transmembrane region" description="Helical" evidence="7">
    <location>
        <begin position="322"/>
        <end position="343"/>
    </location>
</feature>
<feature type="transmembrane region" description="Helical" evidence="7">
    <location>
        <begin position="12"/>
        <end position="33"/>
    </location>
</feature>
<feature type="transmembrane region" description="Helical" evidence="7">
    <location>
        <begin position="287"/>
        <end position="302"/>
    </location>
</feature>
<dbReference type="Proteomes" id="UP000831787">
    <property type="component" value="Chromosome"/>
</dbReference>
<name>A0ABY4EPA1_9BACI</name>
<evidence type="ECO:0000256" key="6">
    <source>
        <dbReference type="ARBA" id="ARBA00023136"/>
    </source>
</evidence>
<keyword evidence="10" id="KW-1185">Reference proteome</keyword>
<feature type="transmembrane region" description="Helical" evidence="7">
    <location>
        <begin position="249"/>
        <end position="266"/>
    </location>
</feature>
<evidence type="ECO:0000256" key="4">
    <source>
        <dbReference type="ARBA" id="ARBA00022692"/>
    </source>
</evidence>
<dbReference type="InterPro" id="IPR002656">
    <property type="entry name" value="Acyl_transf_3_dom"/>
</dbReference>
<keyword evidence="5 7" id="KW-1133">Transmembrane helix</keyword>
<gene>
    <name evidence="9" type="ORF">MUN89_07115</name>
</gene>
<protein>
    <submittedName>
        <fullName evidence="9">Acyltransferase</fullName>
    </submittedName>
</protein>
<dbReference type="Pfam" id="PF01757">
    <property type="entry name" value="Acyl_transf_3"/>
    <property type="match status" value="1"/>
</dbReference>
<dbReference type="PANTHER" id="PTHR40074:SF2">
    <property type="entry name" value="O-ACETYLTRANSFERASE WECH"/>
    <property type="match status" value="1"/>
</dbReference>
<keyword evidence="3" id="KW-1003">Cell membrane</keyword>
<feature type="transmembrane region" description="Helical" evidence="7">
    <location>
        <begin position="127"/>
        <end position="148"/>
    </location>
</feature>
<feature type="transmembrane region" description="Helical" evidence="7">
    <location>
        <begin position="87"/>
        <end position="107"/>
    </location>
</feature>